<sequence>MKLKESLYIRILVWAYEQQEAGFTWEDLTNEFKLNNKQLQWVQKIFRSNMPSSENLIDHLFYQNDEHTFVITAKGTSAAVQYLNLKEAERSGKRAEYIAWTAISVGVIVGAIQIIIGFLQLK</sequence>
<dbReference type="EMBL" id="MHRF01000013">
    <property type="protein sequence ID" value="OHA17800.1"/>
    <property type="molecule type" value="Genomic_DNA"/>
</dbReference>
<dbReference type="AlphaFoldDB" id="A0A1G2M1N0"/>
<reference evidence="2 3" key="1">
    <citation type="journal article" date="2016" name="Nat. Commun.">
        <title>Thousands of microbial genomes shed light on interconnected biogeochemical processes in an aquifer system.</title>
        <authorList>
            <person name="Anantharaman K."/>
            <person name="Brown C.T."/>
            <person name="Hug L.A."/>
            <person name="Sharon I."/>
            <person name="Castelle C.J."/>
            <person name="Probst A.J."/>
            <person name="Thomas B.C."/>
            <person name="Singh A."/>
            <person name="Wilkins M.J."/>
            <person name="Karaoz U."/>
            <person name="Brodie E.L."/>
            <person name="Williams K.H."/>
            <person name="Hubbard S.S."/>
            <person name="Banfield J.F."/>
        </authorList>
    </citation>
    <scope>NUCLEOTIDE SEQUENCE [LARGE SCALE GENOMIC DNA]</scope>
</reference>
<gene>
    <name evidence="2" type="ORF">A2664_04315</name>
</gene>
<keyword evidence="1" id="KW-0472">Membrane</keyword>
<protein>
    <submittedName>
        <fullName evidence="2">Uncharacterized protein</fullName>
    </submittedName>
</protein>
<evidence type="ECO:0000313" key="3">
    <source>
        <dbReference type="Proteomes" id="UP000178873"/>
    </source>
</evidence>
<comment type="caution">
    <text evidence="2">The sequence shown here is derived from an EMBL/GenBank/DDBJ whole genome shotgun (WGS) entry which is preliminary data.</text>
</comment>
<dbReference type="STRING" id="1802301.A2664_04315"/>
<keyword evidence="1" id="KW-0812">Transmembrane</keyword>
<evidence type="ECO:0000313" key="2">
    <source>
        <dbReference type="EMBL" id="OHA17800.1"/>
    </source>
</evidence>
<evidence type="ECO:0000256" key="1">
    <source>
        <dbReference type="SAM" id="Phobius"/>
    </source>
</evidence>
<organism evidence="2 3">
    <name type="scientific">Candidatus Taylorbacteria bacterium RIFCSPHIGHO2_01_FULL_46_22b</name>
    <dbReference type="NCBI Taxonomy" id="1802301"/>
    <lineage>
        <taxon>Bacteria</taxon>
        <taxon>Candidatus Tayloriibacteriota</taxon>
    </lineage>
</organism>
<keyword evidence="1" id="KW-1133">Transmembrane helix</keyword>
<accession>A0A1G2M1N0</accession>
<name>A0A1G2M1N0_9BACT</name>
<proteinExistence type="predicted"/>
<dbReference type="Proteomes" id="UP000178873">
    <property type="component" value="Unassembled WGS sequence"/>
</dbReference>
<feature type="transmembrane region" description="Helical" evidence="1">
    <location>
        <begin position="97"/>
        <end position="119"/>
    </location>
</feature>